<evidence type="ECO:0000256" key="2">
    <source>
        <dbReference type="ARBA" id="ARBA00022723"/>
    </source>
</evidence>
<dbReference type="EMBL" id="JACRST010000027">
    <property type="protein sequence ID" value="MBC8547603.1"/>
    <property type="molecule type" value="Genomic_DNA"/>
</dbReference>
<evidence type="ECO:0000256" key="3">
    <source>
        <dbReference type="ARBA" id="ARBA00023004"/>
    </source>
</evidence>
<feature type="domain" description="4Fe-4S ferredoxin-type" evidence="5">
    <location>
        <begin position="37"/>
        <end position="65"/>
    </location>
</feature>
<dbReference type="SUPFAM" id="SSF53920">
    <property type="entry name" value="Fe-only hydrogenase"/>
    <property type="match status" value="1"/>
</dbReference>
<name>A0A926E0X9_9FIRM</name>
<keyword evidence="8" id="KW-1185">Reference proteome</keyword>
<protein>
    <submittedName>
        <fullName evidence="7">4Fe-4S dicluster domain-containing protein</fullName>
    </submittedName>
</protein>
<dbReference type="Gene3D" id="1.10.15.40">
    <property type="entry name" value="Electron transport complex subunit B, putative Fe-S cluster"/>
    <property type="match status" value="1"/>
</dbReference>
<keyword evidence="2" id="KW-0479">Metal-binding</keyword>
<evidence type="ECO:0000256" key="4">
    <source>
        <dbReference type="ARBA" id="ARBA00023014"/>
    </source>
</evidence>
<dbReference type="AlphaFoldDB" id="A0A926E0X9"/>
<dbReference type="InterPro" id="IPR004108">
    <property type="entry name" value="Fe_hydrogenase_lsu_C"/>
</dbReference>
<keyword evidence="4" id="KW-0411">Iron-sulfur</keyword>
<keyword evidence="1" id="KW-0004">4Fe-4S</keyword>
<dbReference type="PROSITE" id="PS51379">
    <property type="entry name" value="4FE4S_FER_2"/>
    <property type="match status" value="2"/>
</dbReference>
<dbReference type="Gene3D" id="3.40.950.10">
    <property type="entry name" value="Fe-only Hydrogenase (Larger Subunit), Chain L, domain 3"/>
    <property type="match status" value="1"/>
</dbReference>
<dbReference type="PANTHER" id="PTHR43560:SF1">
    <property type="entry name" value="ION-TRANSLOCATING OXIDOREDUCTASE COMPLEX SUBUNIT B"/>
    <property type="match status" value="1"/>
</dbReference>
<dbReference type="InterPro" id="IPR007202">
    <property type="entry name" value="4Fe-4S_dom"/>
</dbReference>
<dbReference type="Pfam" id="PF13237">
    <property type="entry name" value="Fer4_10"/>
    <property type="match status" value="1"/>
</dbReference>
<dbReference type="Gene3D" id="3.30.70.20">
    <property type="match status" value="1"/>
</dbReference>
<dbReference type="InterPro" id="IPR017896">
    <property type="entry name" value="4Fe4S_Fe-S-bd"/>
</dbReference>
<comment type="caution">
    <text evidence="7">The sequence shown here is derived from an EMBL/GenBank/DDBJ whole genome shotgun (WGS) entry which is preliminary data.</text>
</comment>
<evidence type="ECO:0000313" key="7">
    <source>
        <dbReference type="EMBL" id="MBC8547603.1"/>
    </source>
</evidence>
<dbReference type="Pfam" id="PF02906">
    <property type="entry name" value="Fe_hyd_lg_C"/>
    <property type="match status" value="2"/>
</dbReference>
<dbReference type="GO" id="GO:0046872">
    <property type="term" value="F:metal ion binding"/>
    <property type="evidence" value="ECO:0007669"/>
    <property type="project" value="UniProtKB-KW"/>
</dbReference>
<gene>
    <name evidence="7" type="ORF">H8711_11775</name>
</gene>
<sequence>METKFFHSVTLDRDACRGCINCIKRCPTEAIRVRGGKAKILSDRCIDCGECIRVCPHHAKKPIFDHMDLMEGFRYKIALPAPALYGQFNNLDDIDIVLNALLKLGFDGVFEVARAAELVSDATRKLMSEGHLCRPVISSACPAVTRLIRVRFPDLLDKVLPLLAPAEIAARLAKKEACERWGCTPQEVGAFFISPCPAKVTAVKMPLGTQRSAIDGVLAISDLYPKMISAMKEVAAGSPQELVSVGRMGVSWGSSGGEAYALLNDRYLAADGIENVIQVLEDLEDEKYSDLDFVELNACSAGCVGGVLTVENPYIAKAKLKRVRKYLPVSCNRIGDAIPPYAKFDTALEYAPVLELDPDIPTAMQKLSELEEIAKQFPGIDCGACGAPSCRALAEDVVRGYATQDDCIFRLKTHMQEIAASIAKLEGHIPQSFRTGEGGLHSIKKGDST</sequence>
<evidence type="ECO:0000259" key="6">
    <source>
        <dbReference type="PROSITE" id="PS51656"/>
    </source>
</evidence>
<dbReference type="InterPro" id="IPR017900">
    <property type="entry name" value="4Fe4S_Fe_S_CS"/>
</dbReference>
<reference evidence="7" key="1">
    <citation type="submission" date="2020-08" db="EMBL/GenBank/DDBJ databases">
        <title>Genome public.</title>
        <authorList>
            <person name="Liu C."/>
            <person name="Sun Q."/>
        </authorList>
    </citation>
    <scope>NUCLEOTIDE SEQUENCE</scope>
    <source>
        <strain evidence="7">NSJ-31</strain>
    </source>
</reference>
<dbReference type="PANTHER" id="PTHR43560">
    <property type="entry name" value="ION-TRANSLOCATING OXIDOREDUCTASE COMPLEX SUBUNIT B"/>
    <property type="match status" value="1"/>
</dbReference>
<organism evidence="7 8">
    <name type="scientific">Ligaoa zhengdingensis</name>
    <dbReference type="NCBI Taxonomy" id="2763658"/>
    <lineage>
        <taxon>Bacteria</taxon>
        <taxon>Bacillati</taxon>
        <taxon>Bacillota</taxon>
        <taxon>Clostridia</taxon>
        <taxon>Eubacteriales</taxon>
        <taxon>Oscillospiraceae</taxon>
        <taxon>Ligaoa</taxon>
    </lineage>
</organism>
<feature type="domain" description="4Fe-4S ferredoxin-type" evidence="5">
    <location>
        <begin position="7"/>
        <end position="36"/>
    </location>
</feature>
<feature type="domain" description="4Fe-4S" evidence="6">
    <location>
        <begin position="365"/>
        <end position="428"/>
    </location>
</feature>
<dbReference type="GO" id="GO:0051539">
    <property type="term" value="F:4 iron, 4 sulfur cluster binding"/>
    <property type="evidence" value="ECO:0007669"/>
    <property type="project" value="UniProtKB-KW"/>
</dbReference>
<evidence type="ECO:0000256" key="1">
    <source>
        <dbReference type="ARBA" id="ARBA00022485"/>
    </source>
</evidence>
<dbReference type="RefSeq" id="WP_249283644.1">
    <property type="nucleotide sequence ID" value="NZ_JACRST010000027.1"/>
</dbReference>
<dbReference type="Pfam" id="PF04060">
    <property type="entry name" value="FeS"/>
    <property type="match status" value="1"/>
</dbReference>
<evidence type="ECO:0000259" key="5">
    <source>
        <dbReference type="PROSITE" id="PS51379"/>
    </source>
</evidence>
<evidence type="ECO:0000313" key="8">
    <source>
        <dbReference type="Proteomes" id="UP000653127"/>
    </source>
</evidence>
<dbReference type="InterPro" id="IPR050395">
    <property type="entry name" value="4Fe4S_Ferredoxin_RnfB"/>
</dbReference>
<dbReference type="SUPFAM" id="SSF54862">
    <property type="entry name" value="4Fe-4S ferredoxins"/>
    <property type="match status" value="1"/>
</dbReference>
<dbReference type="InterPro" id="IPR009016">
    <property type="entry name" value="Fe_hydrogenase"/>
</dbReference>
<dbReference type="PROSITE" id="PS51656">
    <property type="entry name" value="4FE4S"/>
    <property type="match status" value="1"/>
</dbReference>
<dbReference type="Proteomes" id="UP000653127">
    <property type="component" value="Unassembled WGS sequence"/>
</dbReference>
<keyword evidence="3" id="KW-0408">Iron</keyword>
<proteinExistence type="predicted"/>
<accession>A0A926E0X9</accession>
<dbReference type="PROSITE" id="PS00198">
    <property type="entry name" value="4FE4S_FER_1"/>
    <property type="match status" value="1"/>
</dbReference>